<protein>
    <submittedName>
        <fullName evidence="3">Ferritin-like domain-containing protein</fullName>
    </submittedName>
</protein>
<comment type="caution">
    <text evidence="3">The sequence shown here is derived from an EMBL/GenBank/DDBJ whole genome shotgun (WGS) entry which is preliminary data.</text>
</comment>
<evidence type="ECO:0000313" key="4">
    <source>
        <dbReference type="Proteomes" id="UP001564626"/>
    </source>
</evidence>
<dbReference type="RefSeq" id="WP_345355359.1">
    <property type="nucleotide sequence ID" value="NZ_BAABII010000001.1"/>
</dbReference>
<evidence type="ECO:0000259" key="2">
    <source>
        <dbReference type="Pfam" id="PF14530"/>
    </source>
</evidence>
<dbReference type="SUPFAM" id="SSF47240">
    <property type="entry name" value="Ferritin-like"/>
    <property type="match status" value="1"/>
</dbReference>
<proteinExistence type="predicted"/>
<accession>A0ABV4CRA9</accession>
<gene>
    <name evidence="3" type="ORF">AB8O55_29870</name>
</gene>
<reference evidence="3 4" key="1">
    <citation type="submission" date="2024-08" db="EMBL/GenBank/DDBJ databases">
        <title>Genome mining of Saccharopolyspora cebuensis PGLac3 from Nigerian medicinal plant.</title>
        <authorList>
            <person name="Ezeobiora C.E."/>
            <person name="Igbokwe N.H."/>
            <person name="Amin D.H."/>
            <person name="Mendie U.E."/>
        </authorList>
    </citation>
    <scope>NUCLEOTIDE SEQUENCE [LARGE SCALE GENOMIC DNA]</scope>
    <source>
        <strain evidence="3 4">PGLac3</strain>
    </source>
</reference>
<dbReference type="InterPro" id="IPR012347">
    <property type="entry name" value="Ferritin-like"/>
</dbReference>
<feature type="domain" description="DUF4439" evidence="2">
    <location>
        <begin position="11"/>
        <end position="147"/>
    </location>
</feature>
<feature type="region of interest" description="Disordered" evidence="1">
    <location>
        <begin position="58"/>
        <end position="78"/>
    </location>
</feature>
<organism evidence="3 4">
    <name type="scientific">Saccharopolyspora cebuensis</name>
    <dbReference type="NCBI Taxonomy" id="418759"/>
    <lineage>
        <taxon>Bacteria</taxon>
        <taxon>Bacillati</taxon>
        <taxon>Actinomycetota</taxon>
        <taxon>Actinomycetes</taxon>
        <taxon>Pseudonocardiales</taxon>
        <taxon>Pseudonocardiaceae</taxon>
        <taxon>Saccharopolyspora</taxon>
    </lineage>
</organism>
<dbReference type="Gene3D" id="1.20.1260.10">
    <property type="match status" value="1"/>
</dbReference>
<keyword evidence="4" id="KW-1185">Reference proteome</keyword>
<dbReference type="Pfam" id="PF14530">
    <property type="entry name" value="DUF4439"/>
    <property type="match status" value="1"/>
</dbReference>
<dbReference type="InterPro" id="IPR029447">
    <property type="entry name" value="DUF4439"/>
</dbReference>
<dbReference type="CDD" id="cd00657">
    <property type="entry name" value="Ferritin_like"/>
    <property type="match status" value="1"/>
</dbReference>
<dbReference type="Proteomes" id="UP001564626">
    <property type="component" value="Unassembled WGS sequence"/>
</dbReference>
<dbReference type="EMBL" id="JBGEHV010000115">
    <property type="protein sequence ID" value="MEY8043635.1"/>
    <property type="molecule type" value="Genomic_DNA"/>
</dbReference>
<evidence type="ECO:0000313" key="3">
    <source>
        <dbReference type="EMBL" id="MEY8043635.1"/>
    </source>
</evidence>
<dbReference type="InterPro" id="IPR009078">
    <property type="entry name" value="Ferritin-like_SF"/>
</dbReference>
<sequence length="148" mass="16002">MTELSDEASRALRDALAAEHAAVWVYGLASAFTTESRVRDALQEALDAHERQRAAATRLIRAAGQAPPAPRPAYDVGVRPTDQTTAIEAVLIAERDCQVGWRAVIERTEDGELRRTGLDGLSTSAARATRWRLTIGQQPAAQAFPGQP</sequence>
<evidence type="ECO:0000256" key="1">
    <source>
        <dbReference type="SAM" id="MobiDB-lite"/>
    </source>
</evidence>
<name>A0ABV4CRA9_9PSEU</name>